<dbReference type="PANTHER" id="PTHR24067">
    <property type="entry name" value="UBIQUITIN-CONJUGATING ENZYME E2"/>
    <property type="match status" value="1"/>
</dbReference>
<keyword evidence="1" id="KW-0833">Ubl conjugation pathway</keyword>
<evidence type="ECO:0000313" key="4">
    <source>
        <dbReference type="EMBL" id="OBZ75881.1"/>
    </source>
</evidence>
<evidence type="ECO:0000259" key="3">
    <source>
        <dbReference type="PROSITE" id="PS50127"/>
    </source>
</evidence>
<dbReference type="SUPFAM" id="SSF54495">
    <property type="entry name" value="UBC-like"/>
    <property type="match status" value="1"/>
</dbReference>
<dbReference type="InterPro" id="IPR016135">
    <property type="entry name" value="UBQ-conjugating_enzyme/RWD"/>
</dbReference>
<dbReference type="Pfam" id="PF00179">
    <property type="entry name" value="UQ_con"/>
    <property type="match status" value="1"/>
</dbReference>
<name>A0A1C7MG26_GRIFR</name>
<feature type="transmembrane region" description="Helical" evidence="2">
    <location>
        <begin position="12"/>
        <end position="34"/>
    </location>
</feature>
<protein>
    <submittedName>
        <fullName evidence="4">Ubiquitin-conjugating enzyme E2</fullName>
    </submittedName>
</protein>
<dbReference type="STRING" id="5627.A0A1C7MG26"/>
<evidence type="ECO:0000256" key="1">
    <source>
        <dbReference type="ARBA" id="ARBA00022786"/>
    </source>
</evidence>
<organism evidence="4 5">
    <name type="scientific">Grifola frondosa</name>
    <name type="common">Maitake</name>
    <name type="synonym">Polyporus frondosus</name>
    <dbReference type="NCBI Taxonomy" id="5627"/>
    <lineage>
        <taxon>Eukaryota</taxon>
        <taxon>Fungi</taxon>
        <taxon>Dikarya</taxon>
        <taxon>Basidiomycota</taxon>
        <taxon>Agaricomycotina</taxon>
        <taxon>Agaricomycetes</taxon>
        <taxon>Polyporales</taxon>
        <taxon>Grifolaceae</taxon>
        <taxon>Grifola</taxon>
    </lineage>
</organism>
<keyword evidence="5" id="KW-1185">Reference proteome</keyword>
<dbReference type="PROSITE" id="PS50127">
    <property type="entry name" value="UBC_2"/>
    <property type="match status" value="1"/>
</dbReference>
<accession>A0A1C7MG26</accession>
<dbReference type="InterPro" id="IPR050113">
    <property type="entry name" value="Ub_conjugating_enzyme"/>
</dbReference>
<dbReference type="OMA" id="ADLHTWH"/>
<dbReference type="SMART" id="SM00212">
    <property type="entry name" value="UBCc"/>
    <property type="match status" value="1"/>
</dbReference>
<keyword evidence="2" id="KW-0472">Membrane</keyword>
<dbReference type="EMBL" id="LUGG01000004">
    <property type="protein sequence ID" value="OBZ75881.1"/>
    <property type="molecule type" value="Genomic_DNA"/>
</dbReference>
<evidence type="ECO:0000256" key="2">
    <source>
        <dbReference type="SAM" id="Phobius"/>
    </source>
</evidence>
<gene>
    <name evidence="4" type="primary">UBC5</name>
    <name evidence="4" type="ORF">A0H81_04776</name>
</gene>
<comment type="caution">
    <text evidence="4">The sequence shown here is derived from an EMBL/GenBank/DDBJ whole genome shotgun (WGS) entry which is preliminary data.</text>
</comment>
<sequence>MWRPIRRHLLQGVLLGPTVSHLALLFSFTIMTALRRIQKELKDIRDRPIDGLTVEPDDDNLFEWKCTIKGASDSPYKSGTFHFTLSLPENFPFKAPSVTFKTKIYHPGINEEGHICVPVLRDQNNALTMEYAIVLVIIQEKLNNPSPDDPFAPEIAAQLKEDKPNFLATAKEWTKKLVLIAVIRRLLC</sequence>
<dbReference type="InterPro" id="IPR000608">
    <property type="entry name" value="UBC"/>
</dbReference>
<dbReference type="Gene3D" id="3.10.110.10">
    <property type="entry name" value="Ubiquitin Conjugating Enzyme"/>
    <property type="match status" value="1"/>
</dbReference>
<proteinExistence type="predicted"/>
<feature type="domain" description="UBC core" evidence="3">
    <location>
        <begin position="32"/>
        <end position="179"/>
    </location>
</feature>
<reference evidence="4 5" key="1">
    <citation type="submission" date="2016-03" db="EMBL/GenBank/DDBJ databases">
        <title>Whole genome sequencing of Grifola frondosa 9006-11.</title>
        <authorList>
            <person name="Min B."/>
            <person name="Park H."/>
            <person name="Kim J.-G."/>
            <person name="Cho H."/>
            <person name="Oh Y.-L."/>
            <person name="Kong W.-S."/>
            <person name="Choi I.-G."/>
        </authorList>
    </citation>
    <scope>NUCLEOTIDE SEQUENCE [LARGE SCALE GENOMIC DNA]</scope>
    <source>
        <strain evidence="4 5">9006-11</strain>
    </source>
</reference>
<dbReference type="AlphaFoldDB" id="A0A1C7MG26"/>
<dbReference type="OrthoDB" id="9978460at2759"/>
<keyword evidence="2" id="KW-1133">Transmembrane helix</keyword>
<keyword evidence="2" id="KW-0812">Transmembrane</keyword>
<evidence type="ECO:0000313" key="5">
    <source>
        <dbReference type="Proteomes" id="UP000092993"/>
    </source>
</evidence>
<dbReference type="Proteomes" id="UP000092993">
    <property type="component" value="Unassembled WGS sequence"/>
</dbReference>